<proteinExistence type="predicted"/>
<evidence type="ECO:0000313" key="1">
    <source>
        <dbReference type="EMBL" id="KAH3799914.1"/>
    </source>
</evidence>
<reference evidence="1" key="2">
    <citation type="submission" date="2020-11" db="EMBL/GenBank/DDBJ databases">
        <authorList>
            <person name="McCartney M.A."/>
            <person name="Auch B."/>
            <person name="Kono T."/>
            <person name="Mallez S."/>
            <person name="Becker A."/>
            <person name="Gohl D.M."/>
            <person name="Silverstein K.A.T."/>
            <person name="Koren S."/>
            <person name="Bechman K.B."/>
            <person name="Herman A."/>
            <person name="Abrahante J.E."/>
            <person name="Garbe J."/>
        </authorList>
    </citation>
    <scope>NUCLEOTIDE SEQUENCE</scope>
    <source>
        <strain evidence="1">Duluth1</strain>
        <tissue evidence="1">Whole animal</tissue>
    </source>
</reference>
<evidence type="ECO:0000313" key="2">
    <source>
        <dbReference type="Proteomes" id="UP000828390"/>
    </source>
</evidence>
<comment type="caution">
    <text evidence="1">The sequence shown here is derived from an EMBL/GenBank/DDBJ whole genome shotgun (WGS) entry which is preliminary data.</text>
</comment>
<organism evidence="1 2">
    <name type="scientific">Dreissena polymorpha</name>
    <name type="common">Zebra mussel</name>
    <name type="synonym">Mytilus polymorpha</name>
    <dbReference type="NCBI Taxonomy" id="45954"/>
    <lineage>
        <taxon>Eukaryota</taxon>
        <taxon>Metazoa</taxon>
        <taxon>Spiralia</taxon>
        <taxon>Lophotrochozoa</taxon>
        <taxon>Mollusca</taxon>
        <taxon>Bivalvia</taxon>
        <taxon>Autobranchia</taxon>
        <taxon>Heteroconchia</taxon>
        <taxon>Euheterodonta</taxon>
        <taxon>Imparidentia</taxon>
        <taxon>Neoheterodontei</taxon>
        <taxon>Myida</taxon>
        <taxon>Dreissenoidea</taxon>
        <taxon>Dreissenidae</taxon>
        <taxon>Dreissena</taxon>
    </lineage>
</organism>
<accession>A0A9D4FIT7</accession>
<keyword evidence="2" id="KW-1185">Reference proteome</keyword>
<name>A0A9D4FIT7_DREPO</name>
<dbReference type="Proteomes" id="UP000828390">
    <property type="component" value="Unassembled WGS sequence"/>
</dbReference>
<dbReference type="AlphaFoldDB" id="A0A9D4FIT7"/>
<sequence length="69" mass="7648">MSDSDTYVEVTNDKTRIGENKVKTVADSLYKKGSIDSDLRRYLIRSGGTSGKFKATRNFINLGCISVLL</sequence>
<reference evidence="1" key="1">
    <citation type="journal article" date="2019" name="bioRxiv">
        <title>The Genome of the Zebra Mussel, Dreissena polymorpha: A Resource for Invasive Species Research.</title>
        <authorList>
            <person name="McCartney M.A."/>
            <person name="Auch B."/>
            <person name="Kono T."/>
            <person name="Mallez S."/>
            <person name="Zhang Y."/>
            <person name="Obille A."/>
            <person name="Becker A."/>
            <person name="Abrahante J.E."/>
            <person name="Garbe J."/>
            <person name="Badalamenti J.P."/>
            <person name="Herman A."/>
            <person name="Mangelson H."/>
            <person name="Liachko I."/>
            <person name="Sullivan S."/>
            <person name="Sone E.D."/>
            <person name="Koren S."/>
            <person name="Silverstein K.A.T."/>
            <person name="Beckman K.B."/>
            <person name="Gohl D.M."/>
        </authorList>
    </citation>
    <scope>NUCLEOTIDE SEQUENCE</scope>
    <source>
        <strain evidence="1">Duluth1</strain>
        <tissue evidence="1">Whole animal</tissue>
    </source>
</reference>
<protein>
    <submittedName>
        <fullName evidence="1">Uncharacterized protein</fullName>
    </submittedName>
</protein>
<gene>
    <name evidence="1" type="ORF">DPMN_153537</name>
</gene>
<dbReference type="EMBL" id="JAIWYP010000007">
    <property type="protein sequence ID" value="KAH3799914.1"/>
    <property type="molecule type" value="Genomic_DNA"/>
</dbReference>